<name>A0ABS1SF77_9MICO</name>
<comment type="caution">
    <text evidence="3">The sequence shown here is derived from an EMBL/GenBank/DDBJ whole genome shotgun (WGS) entry which is preliminary data.</text>
</comment>
<dbReference type="PIRSF" id="PIRSF002741">
    <property type="entry name" value="MppA"/>
    <property type="match status" value="1"/>
</dbReference>
<dbReference type="InterPro" id="IPR000914">
    <property type="entry name" value="SBP_5_dom"/>
</dbReference>
<dbReference type="PANTHER" id="PTHR30290">
    <property type="entry name" value="PERIPLASMIC BINDING COMPONENT OF ABC TRANSPORTER"/>
    <property type="match status" value="1"/>
</dbReference>
<proteinExistence type="predicted"/>
<dbReference type="EMBL" id="QYAC01000003">
    <property type="protein sequence ID" value="MBL3679130.1"/>
    <property type="molecule type" value="Genomic_DNA"/>
</dbReference>
<evidence type="ECO:0000259" key="2">
    <source>
        <dbReference type="Pfam" id="PF00496"/>
    </source>
</evidence>
<feature type="signal peptide" evidence="1">
    <location>
        <begin position="1"/>
        <end position="39"/>
    </location>
</feature>
<accession>A0ABS1SF77</accession>
<dbReference type="CDD" id="cd00995">
    <property type="entry name" value="PBP2_NikA_DppA_OppA_like"/>
    <property type="match status" value="1"/>
</dbReference>
<dbReference type="Gene3D" id="3.10.105.10">
    <property type="entry name" value="Dipeptide-binding Protein, Domain 3"/>
    <property type="match status" value="1"/>
</dbReference>
<reference evidence="3 4" key="1">
    <citation type="submission" date="2018-09" db="EMBL/GenBank/DDBJ databases">
        <title>Comparative genomics of Leucobacter spp.</title>
        <authorList>
            <person name="Reis A.C."/>
            <person name="Kolvenbach B.A."/>
            <person name="Corvini P.F.X."/>
            <person name="Nunes O.C."/>
        </authorList>
    </citation>
    <scope>NUCLEOTIDE SEQUENCE [LARGE SCALE GENOMIC DNA]</scope>
    <source>
        <strain evidence="3 4">TAN 31504</strain>
    </source>
</reference>
<dbReference type="Gene3D" id="3.90.76.10">
    <property type="entry name" value="Dipeptide-binding Protein, Domain 1"/>
    <property type="match status" value="1"/>
</dbReference>
<evidence type="ECO:0000256" key="1">
    <source>
        <dbReference type="SAM" id="SignalP"/>
    </source>
</evidence>
<feature type="domain" description="Solute-binding protein family 5" evidence="2">
    <location>
        <begin position="104"/>
        <end position="477"/>
    </location>
</feature>
<dbReference type="Proteomes" id="UP001645859">
    <property type="component" value="Unassembled WGS sequence"/>
</dbReference>
<gene>
    <name evidence="3" type="ORF">D3230_07435</name>
</gene>
<dbReference type="Gene3D" id="3.40.190.10">
    <property type="entry name" value="Periplasmic binding protein-like II"/>
    <property type="match status" value="1"/>
</dbReference>
<dbReference type="SUPFAM" id="SSF53850">
    <property type="entry name" value="Periplasmic binding protein-like II"/>
    <property type="match status" value="1"/>
</dbReference>
<evidence type="ECO:0000313" key="4">
    <source>
        <dbReference type="Proteomes" id="UP001645859"/>
    </source>
</evidence>
<dbReference type="InterPro" id="IPR030678">
    <property type="entry name" value="Peptide/Ni-bd"/>
</dbReference>
<dbReference type="Pfam" id="PF00496">
    <property type="entry name" value="SBP_bac_5"/>
    <property type="match status" value="1"/>
</dbReference>
<evidence type="ECO:0000313" key="3">
    <source>
        <dbReference type="EMBL" id="MBL3679130.1"/>
    </source>
</evidence>
<protein>
    <submittedName>
        <fullName evidence="3">ABC transporter substrate-binding protein</fullName>
    </submittedName>
</protein>
<feature type="chain" id="PRO_5046109730" evidence="1">
    <location>
        <begin position="40"/>
        <end position="555"/>
    </location>
</feature>
<keyword evidence="1" id="KW-0732">Signal</keyword>
<organism evidence="3 4">
    <name type="scientific">Leucobacter chromiireducens subsp. solipictus</name>
    <dbReference type="NCBI Taxonomy" id="398235"/>
    <lineage>
        <taxon>Bacteria</taxon>
        <taxon>Bacillati</taxon>
        <taxon>Actinomycetota</taxon>
        <taxon>Actinomycetes</taxon>
        <taxon>Micrococcales</taxon>
        <taxon>Microbacteriaceae</taxon>
        <taxon>Leucobacter</taxon>
    </lineage>
</organism>
<sequence>MGPPCRVPATSRTCSRRTLVKRSRKALGFIALAAASALALSGCTSGGGEAAGGGGESDSIITVNATEPQKGLIPADTTEVGGGKVVDALWEGLVYYDVDGATQMGVAESIESDNGTTWTVKLRDDAVFSDGTPVLAKNFVDAWNYAANIDNALGNQYFFSAIKGFSETEPVEAMEGLKIVDDHTFTIEATPDFPDRLGYSAYYPLPDVAFEDMEAFGQSPIGNGLYKFASDDAWKHDVEIKLVKNEDYVGPREVANGGIDFKVYASLDAAYTDLLANNLDVLDQIPDTSFAVFQDELGDRAINQAGALMTTLTISENLEHFSGEEGKLRRQALSMAVDREEIIDVIFEGTNIPAKDFTSPIVDGYKEDLKGSENLDFNLDKAKELWAEADKISPYEGTIEVATNSDGPHQVWIEAVANQWANNLGVTAAPKLYPTFQAFLDDRESDVVGGPFRSGWQADYPGAYNYLQPLYYTGASSNHGFYANKKFDTLRDEAVQEADHDKSIAKLHEAQEILLDDMPSIPLWYQGTTGGFSENVDNVAFGWNSVPIFNEITKK</sequence>
<dbReference type="PANTHER" id="PTHR30290:SF83">
    <property type="entry name" value="ABC TRANSPORTER SUBSTRATE-BINDING PROTEIN"/>
    <property type="match status" value="1"/>
</dbReference>
<dbReference type="InterPro" id="IPR039424">
    <property type="entry name" value="SBP_5"/>
</dbReference>
<keyword evidence="4" id="KW-1185">Reference proteome</keyword>